<dbReference type="Gene3D" id="6.20.330.10">
    <property type="match status" value="1"/>
</dbReference>
<dbReference type="PANTHER" id="PTHR33209:SF1">
    <property type="entry name" value="PEPTIDASE S49 DOMAIN-CONTAINING PROTEIN"/>
    <property type="match status" value="1"/>
</dbReference>
<keyword evidence="9" id="KW-1133">Transmembrane helix</keyword>
<dbReference type="HOGENOM" id="CLU_008856_1_1_3"/>
<dbReference type="InterPro" id="IPR029045">
    <property type="entry name" value="ClpP/crotonase-like_dom_sf"/>
</dbReference>
<feature type="transmembrane region" description="Helical" evidence="9">
    <location>
        <begin position="12"/>
        <end position="39"/>
    </location>
</feature>
<dbReference type="PATRIC" id="fig|1173027.3.peg.1593"/>
<dbReference type="CDD" id="cd07018">
    <property type="entry name" value="S49_SppA_67K_type"/>
    <property type="match status" value="1"/>
</dbReference>
<keyword evidence="7" id="KW-0997">Cell inner membrane</keyword>
<sequence length="605" mass="66715">MNQFLKQTFASTIGSLAGLILFFSLGTGGLLFLLIAAAVKDTGPEVKDKSVLVFDLSLNITDSVPTSSTSDVIGEALSGEKAKSVTLRTVLETLDKARQDKRIIAIYLDGSRNAGGMSTGLATLKEVRQALERFKAAGKKIIAYDVDLEKREYYLSSVADTLVLNPMGTVELNGFSSQPIFYTGAMEKYGVGVQVIRVGKFKSAVEPFILKKLSPENRQQTQTLLSTLWGEFLATVGENRKIPPQQLQAIANTQGEFTASEARQRRLVDRVAYLDEIVADLKKLTDSDEEDKSFRQISFSTYTKAQSPDFQPRNSKNKIAIVYAEGEIVDGQGGVQQVGGDTFAKRLREVRQDEDVKAVVLRINSPGGSVTGSERIQREVLLTRKEKPVIVSMGDYAASGGYWIATGADHIFAEPNTITGSIGVFGLQFNIQKLGTDNGLSWDVVKTSQFADSRTIFRPKTPQELAIAQKIVNQIYDQFLDKVAQARKLPKQKVAQIAQGRVWSGQEAKQLGLVDKFGGIEDAIQYAAQQAKLGEDWEVEEYSQSRSLEERILKKLIGKVSVQSPKISDPLTAEFMKLQGDLVIFQALNDPKSIYARLPFNWRID</sequence>
<gene>
    <name evidence="11" type="ORF">Mic7113_1435</name>
</gene>
<accession>K9WAQ1</accession>
<dbReference type="GO" id="GO:0004252">
    <property type="term" value="F:serine-type endopeptidase activity"/>
    <property type="evidence" value="ECO:0007669"/>
    <property type="project" value="InterPro"/>
</dbReference>
<dbReference type="InterPro" id="IPR002142">
    <property type="entry name" value="Peptidase_S49"/>
</dbReference>
<dbReference type="PANTHER" id="PTHR33209">
    <property type="entry name" value="PROTEASE 4"/>
    <property type="match status" value="1"/>
</dbReference>
<dbReference type="Proteomes" id="UP000010471">
    <property type="component" value="Chromosome"/>
</dbReference>
<dbReference type="GO" id="GO:0006465">
    <property type="term" value="P:signal peptide processing"/>
    <property type="evidence" value="ECO:0007669"/>
    <property type="project" value="InterPro"/>
</dbReference>
<dbReference type="CDD" id="cd07023">
    <property type="entry name" value="S49_Sppa_N_C"/>
    <property type="match status" value="1"/>
</dbReference>
<keyword evidence="5" id="KW-0720">Serine protease</keyword>
<keyword evidence="4 7" id="KW-0378">Hydrolase</keyword>
<evidence type="ECO:0000256" key="1">
    <source>
        <dbReference type="ARBA" id="ARBA00004370"/>
    </source>
</evidence>
<dbReference type="RefSeq" id="WP_015181470.1">
    <property type="nucleotide sequence ID" value="NC_019738.1"/>
</dbReference>
<keyword evidence="6 7" id="KW-0472">Membrane</keyword>
<dbReference type="InterPro" id="IPR004634">
    <property type="entry name" value="Pept_S49_pIV"/>
</dbReference>
<dbReference type="PIRSF" id="PIRSF001217">
    <property type="entry name" value="Protease_4_SppA"/>
    <property type="match status" value="1"/>
</dbReference>
<evidence type="ECO:0000256" key="2">
    <source>
        <dbReference type="ARBA" id="ARBA00008683"/>
    </source>
</evidence>
<feature type="domain" description="Peptidase S49" evidence="10">
    <location>
        <begin position="384"/>
        <end position="533"/>
    </location>
</feature>
<organism evidence="11 12">
    <name type="scientific">Allocoleopsis franciscana PCC 7113</name>
    <dbReference type="NCBI Taxonomy" id="1173027"/>
    <lineage>
        <taxon>Bacteria</taxon>
        <taxon>Bacillati</taxon>
        <taxon>Cyanobacteriota</taxon>
        <taxon>Cyanophyceae</taxon>
        <taxon>Coleofasciculales</taxon>
        <taxon>Coleofasciculaceae</taxon>
        <taxon>Allocoleopsis</taxon>
        <taxon>Allocoleopsis franciscana</taxon>
    </lineage>
</organism>
<feature type="active site" description="Nucleophile" evidence="8">
    <location>
        <position position="399"/>
    </location>
</feature>
<dbReference type="InterPro" id="IPR004635">
    <property type="entry name" value="Pept_S49_SppA"/>
</dbReference>
<dbReference type="PRINTS" id="PR00127">
    <property type="entry name" value="CLPPROTEASEP"/>
</dbReference>
<feature type="domain" description="Peptidase S49" evidence="10">
    <location>
        <begin position="134"/>
        <end position="285"/>
    </location>
</feature>
<dbReference type="Gene3D" id="3.90.226.10">
    <property type="entry name" value="2-enoyl-CoA Hydratase, Chain A, domain 1"/>
    <property type="match status" value="2"/>
</dbReference>
<evidence type="ECO:0000256" key="8">
    <source>
        <dbReference type="PIRSR" id="PIRSR001217-1"/>
    </source>
</evidence>
<dbReference type="KEGG" id="mic:Mic7113_1435"/>
<dbReference type="OrthoDB" id="9764363at2"/>
<dbReference type="InterPro" id="IPR047217">
    <property type="entry name" value="S49_SppA_67K_type_N"/>
</dbReference>
<dbReference type="SUPFAM" id="SSF52096">
    <property type="entry name" value="ClpP/crotonase"/>
    <property type="match status" value="2"/>
</dbReference>
<dbReference type="GO" id="GO:0005886">
    <property type="term" value="C:plasma membrane"/>
    <property type="evidence" value="ECO:0007669"/>
    <property type="project" value="UniProtKB-SubCell"/>
</dbReference>
<evidence type="ECO:0000256" key="5">
    <source>
        <dbReference type="ARBA" id="ARBA00022825"/>
    </source>
</evidence>
<evidence type="ECO:0000313" key="11">
    <source>
        <dbReference type="EMBL" id="AFZ17313.1"/>
    </source>
</evidence>
<dbReference type="STRING" id="1173027.Mic7113_1435"/>
<evidence type="ECO:0000256" key="3">
    <source>
        <dbReference type="ARBA" id="ARBA00022670"/>
    </source>
</evidence>
<dbReference type="EC" id="3.4.21.-" evidence="7"/>
<dbReference type="eggNOG" id="COG0616">
    <property type="taxonomic scope" value="Bacteria"/>
</dbReference>
<comment type="subcellular location">
    <subcellularLocation>
        <location evidence="7">Cell inner membrane</location>
    </subcellularLocation>
    <subcellularLocation>
        <location evidence="1">Membrane</location>
    </subcellularLocation>
</comment>
<reference evidence="11 12" key="1">
    <citation type="submission" date="2012-06" db="EMBL/GenBank/DDBJ databases">
        <title>Finished chromosome of genome of Microcoleus sp. PCC 7113.</title>
        <authorList>
            <consortium name="US DOE Joint Genome Institute"/>
            <person name="Gugger M."/>
            <person name="Coursin T."/>
            <person name="Rippka R."/>
            <person name="Tandeau De Marsac N."/>
            <person name="Huntemann M."/>
            <person name="Wei C.-L."/>
            <person name="Han J."/>
            <person name="Detter J.C."/>
            <person name="Han C."/>
            <person name="Tapia R."/>
            <person name="Chen A."/>
            <person name="Kyrpides N."/>
            <person name="Mavromatis K."/>
            <person name="Markowitz V."/>
            <person name="Szeto E."/>
            <person name="Ivanova N."/>
            <person name="Pagani I."/>
            <person name="Pati A."/>
            <person name="Goodwin L."/>
            <person name="Nordberg H.P."/>
            <person name="Cantor M.N."/>
            <person name="Hua S.X."/>
            <person name="Woyke T."/>
            <person name="Kerfeld C.A."/>
        </authorList>
    </citation>
    <scope>NUCLEOTIDE SEQUENCE [LARGE SCALE GENOMIC DNA]</scope>
    <source>
        <strain evidence="11 12">PCC 7113</strain>
    </source>
</reference>
<evidence type="ECO:0000256" key="9">
    <source>
        <dbReference type="SAM" id="Phobius"/>
    </source>
</evidence>
<keyword evidence="9" id="KW-0812">Transmembrane</keyword>
<keyword evidence="7" id="KW-1003">Cell membrane</keyword>
<dbReference type="NCBIfam" id="TIGR00705">
    <property type="entry name" value="SppA_67K"/>
    <property type="match status" value="1"/>
</dbReference>
<proteinExistence type="inferred from homology"/>
<keyword evidence="12" id="KW-1185">Reference proteome</keyword>
<keyword evidence="3 7" id="KW-0645">Protease</keyword>
<evidence type="ECO:0000256" key="4">
    <source>
        <dbReference type="ARBA" id="ARBA00022801"/>
    </source>
</evidence>
<dbReference type="InterPro" id="IPR047272">
    <property type="entry name" value="S49_SppA_C"/>
</dbReference>
<dbReference type="NCBIfam" id="TIGR00706">
    <property type="entry name" value="SppA_dom"/>
    <property type="match status" value="1"/>
</dbReference>
<evidence type="ECO:0000256" key="6">
    <source>
        <dbReference type="ARBA" id="ARBA00023136"/>
    </source>
</evidence>
<dbReference type="GO" id="GO:0004176">
    <property type="term" value="F:ATP-dependent peptidase activity"/>
    <property type="evidence" value="ECO:0007669"/>
    <property type="project" value="InterPro"/>
</dbReference>
<feature type="active site" description="Proton donor/acceptor" evidence="8">
    <location>
        <position position="202"/>
    </location>
</feature>
<evidence type="ECO:0000256" key="7">
    <source>
        <dbReference type="PIRNR" id="PIRNR001217"/>
    </source>
</evidence>
<dbReference type="AlphaFoldDB" id="K9WAQ1"/>
<name>K9WAQ1_9CYAN</name>
<dbReference type="EMBL" id="CP003630">
    <property type="protein sequence ID" value="AFZ17313.1"/>
    <property type="molecule type" value="Genomic_DNA"/>
</dbReference>
<comment type="similarity">
    <text evidence="2 7">Belongs to the peptidase S49 family.</text>
</comment>
<evidence type="ECO:0000259" key="10">
    <source>
        <dbReference type="Pfam" id="PF01343"/>
    </source>
</evidence>
<dbReference type="InterPro" id="IPR001907">
    <property type="entry name" value="ClpP"/>
</dbReference>
<evidence type="ECO:0000313" key="12">
    <source>
        <dbReference type="Proteomes" id="UP000010471"/>
    </source>
</evidence>
<protein>
    <recommendedName>
        <fullName evidence="7">Protease 4</fullName>
        <ecNumber evidence="7">3.4.21.-</ecNumber>
    </recommendedName>
    <alternativeName>
        <fullName evidence="7">Endopeptidase IV</fullName>
    </alternativeName>
    <alternativeName>
        <fullName evidence="7">Protease IV</fullName>
    </alternativeName>
    <alternativeName>
        <fullName evidence="7">Signal peptide peptidase</fullName>
    </alternativeName>
</protein>
<dbReference type="Pfam" id="PF01343">
    <property type="entry name" value="Peptidase_S49"/>
    <property type="match status" value="2"/>
</dbReference>